<reference evidence="1 2" key="1">
    <citation type="journal article" date="2023" name="bioRxiv">
        <title>Conserved and derived expression patterns and positive selection on dental genes reveal complex evolutionary context of ever-growing rodent molars.</title>
        <authorList>
            <person name="Calamari Z.T."/>
            <person name="Song A."/>
            <person name="Cohen E."/>
            <person name="Akter M."/>
            <person name="Roy R.D."/>
            <person name="Hallikas O."/>
            <person name="Christensen M.M."/>
            <person name="Li P."/>
            <person name="Marangoni P."/>
            <person name="Jernvall J."/>
            <person name="Klein O.D."/>
        </authorList>
    </citation>
    <scope>NUCLEOTIDE SEQUENCE [LARGE SCALE GENOMIC DNA]</scope>
    <source>
        <strain evidence="1">V071</strain>
    </source>
</reference>
<dbReference type="Proteomes" id="UP001488838">
    <property type="component" value="Unassembled WGS sequence"/>
</dbReference>
<protein>
    <recommendedName>
        <fullName evidence="3">Ribosomal protein L32</fullName>
    </recommendedName>
</protein>
<proteinExistence type="predicted"/>
<keyword evidence="2" id="KW-1185">Reference proteome</keyword>
<name>A0AAW0I570_MYOGA</name>
<evidence type="ECO:0000313" key="1">
    <source>
        <dbReference type="EMBL" id="KAK7809511.1"/>
    </source>
</evidence>
<evidence type="ECO:0000313" key="2">
    <source>
        <dbReference type="Proteomes" id="UP001488838"/>
    </source>
</evidence>
<dbReference type="EMBL" id="JBBHLL010000216">
    <property type="protein sequence ID" value="KAK7809511.1"/>
    <property type="molecule type" value="Genomic_DNA"/>
</dbReference>
<organism evidence="1 2">
    <name type="scientific">Myodes glareolus</name>
    <name type="common">Bank vole</name>
    <name type="synonym">Clethrionomys glareolus</name>
    <dbReference type="NCBI Taxonomy" id="447135"/>
    <lineage>
        <taxon>Eukaryota</taxon>
        <taxon>Metazoa</taxon>
        <taxon>Chordata</taxon>
        <taxon>Craniata</taxon>
        <taxon>Vertebrata</taxon>
        <taxon>Euteleostomi</taxon>
        <taxon>Mammalia</taxon>
        <taxon>Eutheria</taxon>
        <taxon>Euarchontoglires</taxon>
        <taxon>Glires</taxon>
        <taxon>Rodentia</taxon>
        <taxon>Myomorpha</taxon>
        <taxon>Muroidea</taxon>
        <taxon>Cricetidae</taxon>
        <taxon>Arvicolinae</taxon>
        <taxon>Myodes</taxon>
    </lineage>
</organism>
<comment type="caution">
    <text evidence="1">The sequence shown here is derived from an EMBL/GenBank/DDBJ whole genome shotgun (WGS) entry which is preliminary data.</text>
</comment>
<evidence type="ECO:0008006" key="3">
    <source>
        <dbReference type="Google" id="ProtNLM"/>
    </source>
</evidence>
<sequence length="27" mass="3313">MSKATPGSRRFKLLLVRKLSYFFQFYK</sequence>
<dbReference type="AlphaFoldDB" id="A0AAW0I570"/>
<gene>
    <name evidence="1" type="ORF">U0070_000868</name>
</gene>
<accession>A0AAW0I570</accession>